<name>A0ABV2FAP9_9BACL</name>
<dbReference type="EMBL" id="JBEPLV010000007">
    <property type="protein sequence ID" value="MET3548795.1"/>
    <property type="molecule type" value="Genomic_DNA"/>
</dbReference>
<sequence length="128" mass="14452">MKYHAKLGASEGSYTPFTVGKQEIVLTSVSLQQVSPGDLIELEIDVTWVKSIYWDMGEMEFILRKDTPDGPVIYWTLETCFEKGRTRESCSFYADPGMSVFYLSVRSADERGVISGDYWLKGTVKSVT</sequence>
<dbReference type="RefSeq" id="WP_354501386.1">
    <property type="nucleotide sequence ID" value="NZ_JBEPLV010000007.1"/>
</dbReference>
<protein>
    <submittedName>
        <fullName evidence="1">Uncharacterized protein</fullName>
    </submittedName>
</protein>
<reference evidence="1 2" key="1">
    <citation type="submission" date="2024-06" db="EMBL/GenBank/DDBJ databases">
        <title>Genomic Encyclopedia of Type Strains, Phase IV (KMG-IV): sequencing the most valuable type-strain genomes for metagenomic binning, comparative biology and taxonomic classification.</title>
        <authorList>
            <person name="Goeker M."/>
        </authorList>
    </citation>
    <scope>NUCLEOTIDE SEQUENCE [LARGE SCALE GENOMIC DNA]</scope>
    <source>
        <strain evidence="1 2">DSM 17253</strain>
    </source>
</reference>
<organism evidence="1 2">
    <name type="scientific">Paenibacillus favisporus</name>
    <dbReference type="NCBI Taxonomy" id="221028"/>
    <lineage>
        <taxon>Bacteria</taxon>
        <taxon>Bacillati</taxon>
        <taxon>Bacillota</taxon>
        <taxon>Bacilli</taxon>
        <taxon>Bacillales</taxon>
        <taxon>Paenibacillaceae</taxon>
        <taxon>Paenibacillus</taxon>
    </lineage>
</organism>
<gene>
    <name evidence="1" type="ORF">ABID47_005427</name>
</gene>
<evidence type="ECO:0000313" key="1">
    <source>
        <dbReference type="EMBL" id="MET3548795.1"/>
    </source>
</evidence>
<keyword evidence="2" id="KW-1185">Reference proteome</keyword>
<evidence type="ECO:0000313" key="2">
    <source>
        <dbReference type="Proteomes" id="UP001549098"/>
    </source>
</evidence>
<comment type="caution">
    <text evidence="1">The sequence shown here is derived from an EMBL/GenBank/DDBJ whole genome shotgun (WGS) entry which is preliminary data.</text>
</comment>
<accession>A0ABV2FAP9</accession>
<dbReference type="Proteomes" id="UP001549098">
    <property type="component" value="Unassembled WGS sequence"/>
</dbReference>
<proteinExistence type="predicted"/>